<evidence type="ECO:0000313" key="1">
    <source>
        <dbReference type="EMBL" id="HJA09495.1"/>
    </source>
</evidence>
<dbReference type="AlphaFoldDB" id="A0A9D2KLR2"/>
<gene>
    <name evidence="1" type="ORF">H9962_09975</name>
</gene>
<dbReference type="Proteomes" id="UP000824225">
    <property type="component" value="Unassembled WGS sequence"/>
</dbReference>
<evidence type="ECO:0000313" key="2">
    <source>
        <dbReference type="Proteomes" id="UP000824225"/>
    </source>
</evidence>
<accession>A0A9D2KLR2</accession>
<reference evidence="1" key="2">
    <citation type="submission" date="2021-04" db="EMBL/GenBank/DDBJ databases">
        <authorList>
            <person name="Gilroy R."/>
        </authorList>
    </citation>
    <scope>NUCLEOTIDE SEQUENCE</scope>
    <source>
        <strain evidence="1">CHK186-16707</strain>
    </source>
</reference>
<comment type="caution">
    <text evidence="1">The sequence shown here is derived from an EMBL/GenBank/DDBJ whole genome shotgun (WGS) entry which is preliminary data.</text>
</comment>
<dbReference type="Pfam" id="PF13597">
    <property type="entry name" value="NRDD"/>
    <property type="match status" value="1"/>
</dbReference>
<dbReference type="GO" id="GO:0006260">
    <property type="term" value="P:DNA replication"/>
    <property type="evidence" value="ECO:0007669"/>
    <property type="project" value="InterPro"/>
</dbReference>
<sequence length="56" mass="6735">MTQPDMKQPVLVGEGVRFERIRRITGYLVGTLDRFNDAKREEEQDRVKHCRMDAWR</sequence>
<dbReference type="EMBL" id="DXAN01000032">
    <property type="protein sequence ID" value="HJA09495.1"/>
    <property type="molecule type" value="Genomic_DNA"/>
</dbReference>
<organism evidence="1 2">
    <name type="scientific">Candidatus Mailhella merdigallinarum</name>
    <dbReference type="NCBI Taxonomy" id="2838658"/>
    <lineage>
        <taxon>Bacteria</taxon>
        <taxon>Pseudomonadati</taxon>
        <taxon>Thermodesulfobacteriota</taxon>
        <taxon>Desulfovibrionia</taxon>
        <taxon>Desulfovibrionales</taxon>
        <taxon>Desulfovibrionaceae</taxon>
        <taxon>Mailhella</taxon>
    </lineage>
</organism>
<protein>
    <submittedName>
        <fullName evidence="1">NrdD protein</fullName>
    </submittedName>
</protein>
<reference evidence="1" key="1">
    <citation type="journal article" date="2021" name="PeerJ">
        <title>Extensive microbial diversity within the chicken gut microbiome revealed by metagenomics and culture.</title>
        <authorList>
            <person name="Gilroy R."/>
            <person name="Ravi A."/>
            <person name="Getino M."/>
            <person name="Pursley I."/>
            <person name="Horton D.L."/>
            <person name="Alikhan N.F."/>
            <person name="Baker D."/>
            <person name="Gharbi K."/>
            <person name="Hall N."/>
            <person name="Watson M."/>
            <person name="Adriaenssens E.M."/>
            <person name="Foster-Nyarko E."/>
            <person name="Jarju S."/>
            <person name="Secka A."/>
            <person name="Antonio M."/>
            <person name="Oren A."/>
            <person name="Chaudhuri R.R."/>
            <person name="La Ragione R."/>
            <person name="Hildebrand F."/>
            <person name="Pallen M.J."/>
        </authorList>
    </citation>
    <scope>NUCLEOTIDE SEQUENCE</scope>
    <source>
        <strain evidence="1">CHK186-16707</strain>
    </source>
</reference>
<dbReference type="GO" id="GO:0008998">
    <property type="term" value="F:ribonucleoside-triphosphate reductase (thioredoxin) activity"/>
    <property type="evidence" value="ECO:0007669"/>
    <property type="project" value="InterPro"/>
</dbReference>
<dbReference type="InterPro" id="IPR012833">
    <property type="entry name" value="NrdD"/>
</dbReference>
<name>A0A9D2KLR2_9BACT</name>
<proteinExistence type="predicted"/>